<dbReference type="Pfam" id="PF11137">
    <property type="entry name" value="DUF2909"/>
    <property type="match status" value="1"/>
</dbReference>
<dbReference type="InterPro" id="IPR021313">
    <property type="entry name" value="DUF2909"/>
</dbReference>
<evidence type="ECO:0000256" key="1">
    <source>
        <dbReference type="SAM" id="Phobius"/>
    </source>
</evidence>
<gene>
    <name evidence="2" type="ORF">ABS10_02990</name>
</gene>
<proteinExistence type="predicted"/>
<feature type="transmembrane region" description="Helical" evidence="1">
    <location>
        <begin position="6"/>
        <end position="27"/>
    </location>
</feature>
<dbReference type="AlphaFoldDB" id="A0A0R2UGP7"/>
<sequence>MWLKPLITVVIILILLSLASSLFFLFKDQGKGKRSVYSLGARVSLAVVLLMLVAYGLYTGELGNSIPWNQ</sequence>
<evidence type="ECO:0000313" key="3">
    <source>
        <dbReference type="Proteomes" id="UP000051027"/>
    </source>
</evidence>
<dbReference type="EMBL" id="LICS01000003">
    <property type="protein sequence ID" value="KRO96301.1"/>
    <property type="molecule type" value="Genomic_DNA"/>
</dbReference>
<feature type="transmembrane region" description="Helical" evidence="1">
    <location>
        <begin position="39"/>
        <end position="58"/>
    </location>
</feature>
<reference evidence="2 3" key="1">
    <citation type="submission" date="2015-10" db="EMBL/GenBank/DDBJ databases">
        <title>Metagenome-Assembled Genomes uncover a global brackish microbiome.</title>
        <authorList>
            <person name="Hugerth L.W."/>
            <person name="Larsson J."/>
            <person name="Alneberg J."/>
            <person name="Lindh M.V."/>
            <person name="Legrand C."/>
            <person name="Pinhassi J."/>
            <person name="Andersson A.F."/>
        </authorList>
    </citation>
    <scope>NUCLEOTIDE SEQUENCE [LARGE SCALE GENOMIC DNA]</scope>
    <source>
        <strain evidence="2">BACL1 MAG-120820-bin45</strain>
    </source>
</reference>
<organism evidence="2 3">
    <name type="scientific">SAR86 cluster bacterium BACL1 MAG-120820-bin45</name>
    <dbReference type="NCBI Taxonomy" id="1655612"/>
    <lineage>
        <taxon>Bacteria</taxon>
        <taxon>Pseudomonadati</taxon>
        <taxon>Pseudomonadota</taxon>
        <taxon>Gammaproteobacteria</taxon>
        <taxon>SAR86 cluster</taxon>
    </lineage>
</organism>
<dbReference type="Proteomes" id="UP000051027">
    <property type="component" value="Unassembled WGS sequence"/>
</dbReference>
<name>A0A0R2UGP7_9GAMM</name>
<protein>
    <submittedName>
        <fullName evidence="2">Uncharacterized protein</fullName>
    </submittedName>
</protein>
<keyword evidence="1" id="KW-0812">Transmembrane</keyword>
<dbReference type="STRING" id="1655612.ABS10_02990"/>
<accession>A0A0R2UGP7</accession>
<comment type="caution">
    <text evidence="2">The sequence shown here is derived from an EMBL/GenBank/DDBJ whole genome shotgun (WGS) entry which is preliminary data.</text>
</comment>
<keyword evidence="1" id="KW-1133">Transmembrane helix</keyword>
<evidence type="ECO:0000313" key="2">
    <source>
        <dbReference type="EMBL" id="KRO96301.1"/>
    </source>
</evidence>
<keyword evidence="1" id="KW-0472">Membrane</keyword>